<dbReference type="InterPro" id="IPR051531">
    <property type="entry name" value="N-acetyltransferase"/>
</dbReference>
<sequence length="180" mass="20832">MTSRGVHLHTERLFLRPISLDDFQQILTYSQDEEWGQWTPDPKPYTHRFGEKFVARKVLAPWEKEPRFSVLLDGQVIGGVGLQIDTVNKVGELAYSIARAHWGKGLIPESAKTVIDWGFKDLGLEKIFARTDLRNVSSLRVMEKLGMRKEAHLRQHILVEGVRQDEIHYAILREEWASTR</sequence>
<dbReference type="Pfam" id="PF13302">
    <property type="entry name" value="Acetyltransf_3"/>
    <property type="match status" value="1"/>
</dbReference>
<gene>
    <name evidence="2" type="ORF">METZ01_LOCUS148523</name>
</gene>
<accession>A0A382A2Q1</accession>
<reference evidence="2" key="1">
    <citation type="submission" date="2018-05" db="EMBL/GenBank/DDBJ databases">
        <authorList>
            <person name="Lanie J.A."/>
            <person name="Ng W.-L."/>
            <person name="Kazmierczak K.M."/>
            <person name="Andrzejewski T.M."/>
            <person name="Davidsen T.M."/>
            <person name="Wayne K.J."/>
            <person name="Tettelin H."/>
            <person name="Glass J.I."/>
            <person name="Rusch D."/>
            <person name="Podicherti R."/>
            <person name="Tsui H.-C.T."/>
            <person name="Winkler M.E."/>
        </authorList>
    </citation>
    <scope>NUCLEOTIDE SEQUENCE</scope>
</reference>
<dbReference type="EMBL" id="UINC01023629">
    <property type="protein sequence ID" value="SVA95669.1"/>
    <property type="molecule type" value="Genomic_DNA"/>
</dbReference>
<evidence type="ECO:0000313" key="2">
    <source>
        <dbReference type="EMBL" id="SVA95669.1"/>
    </source>
</evidence>
<dbReference type="GO" id="GO:0016747">
    <property type="term" value="F:acyltransferase activity, transferring groups other than amino-acyl groups"/>
    <property type="evidence" value="ECO:0007669"/>
    <property type="project" value="InterPro"/>
</dbReference>
<dbReference type="PANTHER" id="PTHR43792">
    <property type="entry name" value="GNAT FAMILY, PUTATIVE (AFU_ORTHOLOGUE AFUA_3G00765)-RELATED-RELATED"/>
    <property type="match status" value="1"/>
</dbReference>
<name>A0A382A2Q1_9ZZZZ</name>
<organism evidence="2">
    <name type="scientific">marine metagenome</name>
    <dbReference type="NCBI Taxonomy" id="408172"/>
    <lineage>
        <taxon>unclassified sequences</taxon>
        <taxon>metagenomes</taxon>
        <taxon>ecological metagenomes</taxon>
    </lineage>
</organism>
<dbReference type="InterPro" id="IPR016181">
    <property type="entry name" value="Acyl_CoA_acyltransferase"/>
</dbReference>
<dbReference type="Gene3D" id="3.40.630.30">
    <property type="match status" value="1"/>
</dbReference>
<evidence type="ECO:0000259" key="1">
    <source>
        <dbReference type="PROSITE" id="PS51186"/>
    </source>
</evidence>
<dbReference type="SUPFAM" id="SSF55729">
    <property type="entry name" value="Acyl-CoA N-acyltransferases (Nat)"/>
    <property type="match status" value="1"/>
</dbReference>
<feature type="domain" description="N-acetyltransferase" evidence="1">
    <location>
        <begin position="13"/>
        <end position="174"/>
    </location>
</feature>
<proteinExistence type="predicted"/>
<protein>
    <recommendedName>
        <fullName evidence="1">N-acetyltransferase domain-containing protein</fullName>
    </recommendedName>
</protein>
<dbReference type="InterPro" id="IPR000182">
    <property type="entry name" value="GNAT_dom"/>
</dbReference>
<dbReference type="AlphaFoldDB" id="A0A382A2Q1"/>
<dbReference type="PROSITE" id="PS51186">
    <property type="entry name" value="GNAT"/>
    <property type="match status" value="1"/>
</dbReference>